<evidence type="ECO:0000259" key="2">
    <source>
        <dbReference type="Pfam" id="PF06985"/>
    </source>
</evidence>
<dbReference type="AlphaFoldDB" id="A0AAE0K3Z9"/>
<organism evidence="3 4">
    <name type="scientific">Lasiosphaeria ovina</name>
    <dbReference type="NCBI Taxonomy" id="92902"/>
    <lineage>
        <taxon>Eukaryota</taxon>
        <taxon>Fungi</taxon>
        <taxon>Dikarya</taxon>
        <taxon>Ascomycota</taxon>
        <taxon>Pezizomycotina</taxon>
        <taxon>Sordariomycetes</taxon>
        <taxon>Sordariomycetidae</taxon>
        <taxon>Sordariales</taxon>
        <taxon>Lasiosphaeriaceae</taxon>
        <taxon>Lasiosphaeria</taxon>
    </lineage>
</organism>
<sequence length="977" mass="110438">MRQCCVSSVSRRRRRLRPFVGGQNRGYVLKPHKCFLAPKYDPNAHRQSKPSTTSNWTFYVLSQSLTAMLCTICDNITLKSLNRPQGYEHAPSFHALRESAEDGLCSLCSILWDAVESERAQETKRRQELGEADDDDDDDDDHNVQFMDYPVRLSVDGMINENKQRLARSLRRRPTYHKFRDLCTAKKPATLEVCSLQPDKFQVGLGLCYRGGALLYGEPGIDVFNGGPYSGRRISSHANSATCFKLIAHWIRTCITEHKHCRRAVCPSRWTDDADTWARSPSYISSTSNESELSSDQTNSLGDDGQVADNIPEPALSDDISDSEEEFERPRKRAKVVIRPSSPAAGVGSNSNGPSPQPRFGPDSAIQQASLKLLADETEEHLKKVTSLTNRSPLSKGVLSRKEFIPRLDPNGRGWLDNLDVHELYYRSEDLRRLNSTDTIEISSAEPQAPLLPTRYIHVDSNPPQLRIASPDERGFYIALSHCWGTSRPLTTTTATLPNRMFGIPLSKMPRTFRDAVLVARELGIEYLWIDSLCILQDSGSDWEIESARMGAVYGNAFLTISAGAAADSEEGLFKKRSVPPGPPVEVRCNDSNFESIYVDYMPIDTPFEVPQATDSRAWCYQEMALSPRVLVYGREMLGWLCDSGTDVEHGDVREYDANEDDDDPPLLAPRLNFNFLPARPNPLDDIPPSIASLDHYLYTKNKEERSLDTWAATVTAFTKRNLTHDSDRLPALSGIARELHLRGTDDEYLAGLWRRDLFERGILWEVDVFSAPKGATWRRPAKYRAPSWSWASIEGPIQMALRRGPKDRGWEGLEKKHAPRLLEAKMVTPGQNPYGEVTGGYLKIATYMWSVVLGPFQNKDHINPKYHLRPDRWQDKRLLERMREVYMYTPDTEGKRRMGRCSIDMPGEKEWDTMELWWVELGDAYAYGSGLLVARADVGDAFVRVGTACIEKENPTHGNSEYARFPETQILELVLV</sequence>
<reference evidence="3" key="2">
    <citation type="submission" date="2023-06" db="EMBL/GenBank/DDBJ databases">
        <authorList>
            <consortium name="Lawrence Berkeley National Laboratory"/>
            <person name="Haridas S."/>
            <person name="Hensen N."/>
            <person name="Bonometti L."/>
            <person name="Westerberg I."/>
            <person name="Brannstrom I.O."/>
            <person name="Guillou S."/>
            <person name="Cros-Aarteil S."/>
            <person name="Calhoun S."/>
            <person name="Kuo A."/>
            <person name="Mondo S."/>
            <person name="Pangilinan J."/>
            <person name="Riley R."/>
            <person name="Labutti K."/>
            <person name="Andreopoulos B."/>
            <person name="Lipzen A."/>
            <person name="Chen C."/>
            <person name="Yanf M."/>
            <person name="Daum C."/>
            <person name="Ng V."/>
            <person name="Clum A."/>
            <person name="Steindorff A."/>
            <person name="Ohm R."/>
            <person name="Martin F."/>
            <person name="Silar P."/>
            <person name="Natvig D."/>
            <person name="Lalanne C."/>
            <person name="Gautier V."/>
            <person name="Ament-Velasquez S.L."/>
            <person name="Kruys A."/>
            <person name="Hutchinson M.I."/>
            <person name="Powell A.J."/>
            <person name="Barry K."/>
            <person name="Miller A.N."/>
            <person name="Grigoriev I.V."/>
            <person name="Debuchy R."/>
            <person name="Gladieux P."/>
            <person name="Thoren M.H."/>
            <person name="Johannesson H."/>
        </authorList>
    </citation>
    <scope>NUCLEOTIDE SEQUENCE</scope>
    <source>
        <strain evidence="3">CBS 958.72</strain>
    </source>
</reference>
<gene>
    <name evidence="3" type="ORF">B0T24DRAFT_362427</name>
</gene>
<dbReference type="Pfam" id="PF06985">
    <property type="entry name" value="HET"/>
    <property type="match status" value="1"/>
</dbReference>
<feature type="compositionally biased region" description="Low complexity" evidence="1">
    <location>
        <begin position="283"/>
        <end position="295"/>
    </location>
</feature>
<feature type="compositionally biased region" description="Acidic residues" evidence="1">
    <location>
        <begin position="130"/>
        <end position="141"/>
    </location>
</feature>
<comment type="caution">
    <text evidence="3">The sequence shown here is derived from an EMBL/GenBank/DDBJ whole genome shotgun (WGS) entry which is preliminary data.</text>
</comment>
<reference evidence="3" key="1">
    <citation type="journal article" date="2023" name="Mol. Phylogenet. Evol.">
        <title>Genome-scale phylogeny and comparative genomics of the fungal order Sordariales.</title>
        <authorList>
            <person name="Hensen N."/>
            <person name="Bonometti L."/>
            <person name="Westerberg I."/>
            <person name="Brannstrom I.O."/>
            <person name="Guillou S."/>
            <person name="Cros-Aarteil S."/>
            <person name="Calhoun S."/>
            <person name="Haridas S."/>
            <person name="Kuo A."/>
            <person name="Mondo S."/>
            <person name="Pangilinan J."/>
            <person name="Riley R."/>
            <person name="LaButti K."/>
            <person name="Andreopoulos B."/>
            <person name="Lipzen A."/>
            <person name="Chen C."/>
            <person name="Yan M."/>
            <person name="Daum C."/>
            <person name="Ng V."/>
            <person name="Clum A."/>
            <person name="Steindorff A."/>
            <person name="Ohm R.A."/>
            <person name="Martin F."/>
            <person name="Silar P."/>
            <person name="Natvig D.O."/>
            <person name="Lalanne C."/>
            <person name="Gautier V."/>
            <person name="Ament-Velasquez S.L."/>
            <person name="Kruys A."/>
            <person name="Hutchinson M.I."/>
            <person name="Powell A.J."/>
            <person name="Barry K."/>
            <person name="Miller A.N."/>
            <person name="Grigoriev I.V."/>
            <person name="Debuchy R."/>
            <person name="Gladieux P."/>
            <person name="Hiltunen Thoren M."/>
            <person name="Johannesson H."/>
        </authorList>
    </citation>
    <scope>NUCLEOTIDE SEQUENCE</scope>
    <source>
        <strain evidence="3">CBS 958.72</strain>
    </source>
</reference>
<dbReference type="PANTHER" id="PTHR33112">
    <property type="entry name" value="DOMAIN PROTEIN, PUTATIVE-RELATED"/>
    <property type="match status" value="1"/>
</dbReference>
<dbReference type="PANTHER" id="PTHR33112:SF16">
    <property type="entry name" value="HETEROKARYON INCOMPATIBILITY DOMAIN-CONTAINING PROTEIN"/>
    <property type="match status" value="1"/>
</dbReference>
<feature type="domain" description="Heterokaryon incompatibility" evidence="2">
    <location>
        <begin position="477"/>
        <end position="623"/>
    </location>
</feature>
<feature type="region of interest" description="Disordered" evidence="1">
    <location>
        <begin position="122"/>
        <end position="142"/>
    </location>
</feature>
<proteinExistence type="predicted"/>
<protein>
    <submittedName>
        <fullName evidence="3">Heterokaryon incompatibility protein-domain-containing protein</fullName>
    </submittedName>
</protein>
<evidence type="ECO:0000313" key="3">
    <source>
        <dbReference type="EMBL" id="KAK3369591.1"/>
    </source>
</evidence>
<accession>A0AAE0K3Z9</accession>
<dbReference type="EMBL" id="JAULSN010000006">
    <property type="protein sequence ID" value="KAK3369591.1"/>
    <property type="molecule type" value="Genomic_DNA"/>
</dbReference>
<evidence type="ECO:0000313" key="4">
    <source>
        <dbReference type="Proteomes" id="UP001287356"/>
    </source>
</evidence>
<dbReference type="InterPro" id="IPR010730">
    <property type="entry name" value="HET"/>
</dbReference>
<keyword evidence="4" id="KW-1185">Reference proteome</keyword>
<feature type="region of interest" description="Disordered" evidence="1">
    <location>
        <begin position="283"/>
        <end position="363"/>
    </location>
</feature>
<dbReference type="Proteomes" id="UP001287356">
    <property type="component" value="Unassembled WGS sequence"/>
</dbReference>
<name>A0AAE0K3Z9_9PEZI</name>
<evidence type="ECO:0000256" key="1">
    <source>
        <dbReference type="SAM" id="MobiDB-lite"/>
    </source>
</evidence>